<protein>
    <submittedName>
        <fullName evidence="4">MmgE/PrpD family protein</fullName>
    </submittedName>
</protein>
<evidence type="ECO:0000313" key="5">
    <source>
        <dbReference type="EMBL" id="MUG20908.1"/>
    </source>
</evidence>
<dbReference type="AlphaFoldDB" id="A0A090YRB3"/>
<evidence type="ECO:0000259" key="2">
    <source>
        <dbReference type="Pfam" id="PF03972"/>
    </source>
</evidence>
<name>A0A090YRB3_PAEMA</name>
<dbReference type="OrthoDB" id="9795089at2"/>
<dbReference type="Gene3D" id="1.10.4100.10">
    <property type="entry name" value="2-methylcitrate dehydratase PrpD"/>
    <property type="match status" value="1"/>
</dbReference>
<dbReference type="Gene3D" id="3.30.1330.120">
    <property type="entry name" value="2-methylcitrate dehydratase PrpD"/>
    <property type="match status" value="1"/>
</dbReference>
<dbReference type="HOGENOM" id="CLU_026574_2_2_9"/>
<dbReference type="STRING" id="44252.DJ90_1135"/>
<comment type="caution">
    <text evidence="4">The sequence shown here is derived from an EMBL/GenBank/DDBJ whole genome shotgun (WGS) entry which is preliminary data.</text>
</comment>
<dbReference type="EMBL" id="WNZZ01000001">
    <property type="protein sequence ID" value="MUG20908.1"/>
    <property type="molecule type" value="Genomic_DNA"/>
</dbReference>
<evidence type="ECO:0000313" key="4">
    <source>
        <dbReference type="EMBL" id="KFM94630.1"/>
    </source>
</evidence>
<dbReference type="InterPro" id="IPR042188">
    <property type="entry name" value="MmgE/PrpD_sf_2"/>
</dbReference>
<dbReference type="InterPro" id="IPR045337">
    <property type="entry name" value="MmgE_PrpD_C"/>
</dbReference>
<dbReference type="GO" id="GO:0016829">
    <property type="term" value="F:lyase activity"/>
    <property type="evidence" value="ECO:0007669"/>
    <property type="project" value="InterPro"/>
</dbReference>
<dbReference type="Pfam" id="PF03972">
    <property type="entry name" value="MmgE_PrpD_N"/>
    <property type="match status" value="1"/>
</dbReference>
<keyword evidence="6" id="KW-1185">Reference proteome</keyword>
<accession>A0A090YRB3</accession>
<reference evidence="5 7" key="2">
    <citation type="submission" date="2019-11" db="EMBL/GenBank/DDBJ databases">
        <title>Draft genome sequences of five Paenibacillus species of dairy origin.</title>
        <authorList>
            <person name="Olajide A.M."/>
            <person name="Chen S."/>
            <person name="Lapointe G."/>
        </authorList>
    </citation>
    <scope>NUCLEOTIDE SEQUENCE [LARGE SCALE GENOMIC DNA]</scope>
    <source>
        <strain evidence="5 7">3CT49</strain>
    </source>
</reference>
<dbReference type="InterPro" id="IPR005656">
    <property type="entry name" value="MmgE_PrpD"/>
</dbReference>
<dbReference type="PATRIC" id="fig|44252.3.peg.5423"/>
<dbReference type="SUPFAM" id="SSF103378">
    <property type="entry name" value="2-methylcitrate dehydratase PrpD"/>
    <property type="match status" value="1"/>
</dbReference>
<feature type="domain" description="MmgE/PrpD C-terminal" evidence="3">
    <location>
        <begin position="274"/>
        <end position="430"/>
    </location>
</feature>
<evidence type="ECO:0000259" key="3">
    <source>
        <dbReference type="Pfam" id="PF19305"/>
    </source>
</evidence>
<dbReference type="InterPro" id="IPR036148">
    <property type="entry name" value="MmgE/PrpD_sf"/>
</dbReference>
<dbReference type="InterPro" id="IPR045336">
    <property type="entry name" value="MmgE_PrpD_N"/>
</dbReference>
<dbReference type="GeneID" id="77010521"/>
<dbReference type="Proteomes" id="UP000442469">
    <property type="component" value="Unassembled WGS sequence"/>
</dbReference>
<evidence type="ECO:0000256" key="1">
    <source>
        <dbReference type="ARBA" id="ARBA00006174"/>
    </source>
</evidence>
<evidence type="ECO:0000313" key="7">
    <source>
        <dbReference type="Proteomes" id="UP000442469"/>
    </source>
</evidence>
<proteinExistence type="inferred from homology"/>
<sequence length="457" mass="47196">MSTGRTLTRQLAERIAGSEPLKDTRAVEAARAGVLDWLASTLAARDDAGAAGIIAALGIGAGGTGNGRSSVPGRPERLAALDAALVNGYLSHALDYDDVHESVRGHPSAVILSALLAEAEERDAAGSEFLAAYIVGVEAMCRLGLALGPKPYEAGWHSTAILGALGAAAACARLIGLDAATTAQALGLAATQAGGLRVHFGTQVKPLHAGLAARSGLLAARLAEAGIAGAEEPLEGPLGFFAALGGGAAKPEKMTEGWGEPWQIAEPGLWFKRYPCCSASHHAADAALAIRAARRAADITAIDRVTVTFPPGGDAALIVREPKTGVEGRFSVEYVIAAALADGELGIGTFADEPIRPDLLALAAKVERRYDAAVVPAPNAMPKERFTIVSVAYADGSTHTERVDCPRGAPGRPLTAEERMDKYVDAARGLSAAWQELPGKVGRLEQLTDMHVLIPNT</sequence>
<dbReference type="PANTHER" id="PTHR16943:SF8">
    <property type="entry name" value="2-METHYLCITRATE DEHYDRATASE"/>
    <property type="match status" value="1"/>
</dbReference>
<reference evidence="4 6" key="1">
    <citation type="submission" date="2014-04" db="EMBL/GenBank/DDBJ databases">
        <authorList>
            <person name="Bishop-Lilly K.A."/>
            <person name="Broomall S.M."/>
            <person name="Chain P.S."/>
            <person name="Chertkov O."/>
            <person name="Coyne S.R."/>
            <person name="Daligault H.E."/>
            <person name="Davenport K.W."/>
            <person name="Erkkila T."/>
            <person name="Frey K.G."/>
            <person name="Gibbons H.S."/>
            <person name="Gu W."/>
            <person name="Jaissle J."/>
            <person name="Johnson S.L."/>
            <person name="Koroleva G.I."/>
            <person name="Ladner J.T."/>
            <person name="Lo C.-C."/>
            <person name="Minogue T.D."/>
            <person name="Munk C."/>
            <person name="Palacios G.F."/>
            <person name="Redden C.L."/>
            <person name="Rosenzweig C.N."/>
            <person name="Scholz M.B."/>
            <person name="Teshima H."/>
            <person name="Xu Y."/>
        </authorList>
    </citation>
    <scope>NUCLEOTIDE SEQUENCE [LARGE SCALE GENOMIC DNA]</scope>
    <source>
        <strain evidence="4 6">8244</strain>
    </source>
</reference>
<feature type="domain" description="MmgE/PrpD N-terminal" evidence="2">
    <location>
        <begin position="10"/>
        <end position="248"/>
    </location>
</feature>
<dbReference type="InterPro" id="IPR042183">
    <property type="entry name" value="MmgE/PrpD_sf_1"/>
</dbReference>
<dbReference type="EMBL" id="JMQA01000047">
    <property type="protein sequence ID" value="KFM94630.1"/>
    <property type="molecule type" value="Genomic_DNA"/>
</dbReference>
<dbReference type="RefSeq" id="WP_036618297.1">
    <property type="nucleotide sequence ID" value="NZ_JAKOBR010000100.1"/>
</dbReference>
<dbReference type="Proteomes" id="UP000029278">
    <property type="component" value="Unassembled WGS sequence"/>
</dbReference>
<dbReference type="Pfam" id="PF19305">
    <property type="entry name" value="MmgE_PrpD_C"/>
    <property type="match status" value="1"/>
</dbReference>
<dbReference type="PANTHER" id="PTHR16943">
    <property type="entry name" value="2-METHYLCITRATE DEHYDRATASE-RELATED"/>
    <property type="match status" value="1"/>
</dbReference>
<gene>
    <name evidence="4" type="ORF">DJ90_1135</name>
    <name evidence="5" type="ORF">GNQ08_00430</name>
</gene>
<organism evidence="4 6">
    <name type="scientific">Paenibacillus macerans</name>
    <name type="common">Bacillus macerans</name>
    <dbReference type="NCBI Taxonomy" id="44252"/>
    <lineage>
        <taxon>Bacteria</taxon>
        <taxon>Bacillati</taxon>
        <taxon>Bacillota</taxon>
        <taxon>Bacilli</taxon>
        <taxon>Bacillales</taxon>
        <taxon>Paenibacillaceae</taxon>
        <taxon>Paenibacillus</taxon>
    </lineage>
</organism>
<evidence type="ECO:0000313" key="6">
    <source>
        <dbReference type="Proteomes" id="UP000029278"/>
    </source>
</evidence>
<comment type="similarity">
    <text evidence="1">Belongs to the PrpD family.</text>
</comment>